<dbReference type="RefSeq" id="XP_033388576.1">
    <property type="nucleotide sequence ID" value="XM_033527305.1"/>
</dbReference>
<reference evidence="1" key="1">
    <citation type="journal article" date="2020" name="Stud. Mycol.">
        <title>101 Dothideomycetes genomes: a test case for predicting lifestyles and emergence of pathogens.</title>
        <authorList>
            <person name="Haridas S."/>
            <person name="Albert R."/>
            <person name="Binder M."/>
            <person name="Bloem J."/>
            <person name="Labutti K."/>
            <person name="Salamov A."/>
            <person name="Andreopoulos B."/>
            <person name="Baker S."/>
            <person name="Barry K."/>
            <person name="Bills G."/>
            <person name="Bluhm B."/>
            <person name="Cannon C."/>
            <person name="Castanera R."/>
            <person name="Culley D."/>
            <person name="Daum C."/>
            <person name="Ezra D."/>
            <person name="Gonzalez J."/>
            <person name="Henrissat B."/>
            <person name="Kuo A."/>
            <person name="Liang C."/>
            <person name="Lipzen A."/>
            <person name="Lutzoni F."/>
            <person name="Magnuson J."/>
            <person name="Mondo S."/>
            <person name="Nolan M."/>
            <person name="Ohm R."/>
            <person name="Pangilinan J."/>
            <person name="Park H.-J."/>
            <person name="Ramirez L."/>
            <person name="Alfaro M."/>
            <person name="Sun H."/>
            <person name="Tritt A."/>
            <person name="Yoshinaga Y."/>
            <person name="Zwiers L.-H."/>
            <person name="Turgeon B."/>
            <person name="Goodwin S."/>
            <person name="Spatafora J."/>
            <person name="Crous P."/>
            <person name="Grigoriev I."/>
        </authorList>
    </citation>
    <scope>NUCLEOTIDE SEQUENCE</scope>
    <source>
        <strain evidence="1">CBS 175.79</strain>
    </source>
</reference>
<protein>
    <submittedName>
        <fullName evidence="1">Uncharacterized protein</fullName>
    </submittedName>
</protein>
<proteinExistence type="predicted"/>
<keyword evidence="2" id="KW-1185">Reference proteome</keyword>
<dbReference type="Proteomes" id="UP000799778">
    <property type="component" value="Unassembled WGS sequence"/>
</dbReference>
<dbReference type="AlphaFoldDB" id="A0A6A5Y5B6"/>
<organism evidence="1 2">
    <name type="scientific">Aaosphaeria arxii CBS 175.79</name>
    <dbReference type="NCBI Taxonomy" id="1450172"/>
    <lineage>
        <taxon>Eukaryota</taxon>
        <taxon>Fungi</taxon>
        <taxon>Dikarya</taxon>
        <taxon>Ascomycota</taxon>
        <taxon>Pezizomycotina</taxon>
        <taxon>Dothideomycetes</taxon>
        <taxon>Pleosporomycetidae</taxon>
        <taxon>Pleosporales</taxon>
        <taxon>Pleosporales incertae sedis</taxon>
        <taxon>Aaosphaeria</taxon>
    </lineage>
</organism>
<evidence type="ECO:0000313" key="2">
    <source>
        <dbReference type="Proteomes" id="UP000799778"/>
    </source>
</evidence>
<sequence length="159" mass="17712">MLRNQQMATDNGFLCLGDSVDGVACHETEQCQTVAQLDSIHWWPPDTGYLDCVIAQGPSPDTGQHLLSRLCAGCQKNQTSAMRAWKDIVRQDAEFCSAFTGGNGSNMSAKAIESDHFFALQCDPMRFDEMQWNNQQPENSPRVYGWGSIFQSFFAVSEC</sequence>
<dbReference type="GeneID" id="54284702"/>
<gene>
    <name evidence="1" type="ORF">BU24DRAFT_419792</name>
</gene>
<evidence type="ECO:0000313" key="1">
    <source>
        <dbReference type="EMBL" id="KAF2020237.1"/>
    </source>
</evidence>
<accession>A0A6A5Y5B6</accession>
<dbReference type="EMBL" id="ML978067">
    <property type="protein sequence ID" value="KAF2020237.1"/>
    <property type="molecule type" value="Genomic_DNA"/>
</dbReference>
<name>A0A6A5Y5B6_9PLEO</name>